<evidence type="ECO:0000313" key="1">
    <source>
        <dbReference type="EMBL" id="CBI10944.1"/>
    </source>
</evidence>
<dbReference type="EMBL" id="CABR01000113">
    <property type="protein sequence ID" value="CBI10944.1"/>
    <property type="molecule type" value="Genomic_DNA"/>
</dbReference>
<accession>E6QUM1</accession>
<dbReference type="AlphaFoldDB" id="E6QUM1"/>
<name>E6QUM1_9ZZZZ</name>
<organism evidence="1">
    <name type="scientific">mine drainage metagenome</name>
    <dbReference type="NCBI Taxonomy" id="410659"/>
    <lineage>
        <taxon>unclassified sequences</taxon>
        <taxon>metagenomes</taxon>
        <taxon>ecological metagenomes</taxon>
    </lineage>
</organism>
<reference evidence="1" key="1">
    <citation type="submission" date="2009-10" db="EMBL/GenBank/DDBJ databases">
        <title>Diversity of trophic interactions inside an arsenic-rich microbial ecosystem.</title>
        <authorList>
            <person name="Bertin P.N."/>
            <person name="Heinrich-Salmeron A."/>
            <person name="Pelletier E."/>
            <person name="Goulhen-Chollet F."/>
            <person name="Arsene-Ploetze F."/>
            <person name="Gallien S."/>
            <person name="Calteau A."/>
            <person name="Vallenet D."/>
            <person name="Casiot C."/>
            <person name="Chane-Woon-Ming B."/>
            <person name="Giloteaux L."/>
            <person name="Barakat M."/>
            <person name="Bonnefoy V."/>
            <person name="Bruneel O."/>
            <person name="Chandler M."/>
            <person name="Cleiss J."/>
            <person name="Duran R."/>
            <person name="Elbaz-Poulichet F."/>
            <person name="Fonknechten N."/>
            <person name="Lauga B."/>
            <person name="Mornico D."/>
            <person name="Ortet P."/>
            <person name="Schaeffer C."/>
            <person name="Siguier P."/>
            <person name="Alexander Thil Smith A."/>
            <person name="Van Dorsselaer A."/>
            <person name="Weissenbach J."/>
            <person name="Medigue C."/>
            <person name="Le Paslier D."/>
        </authorList>
    </citation>
    <scope>NUCLEOTIDE SEQUENCE</scope>
</reference>
<gene>
    <name evidence="1" type="ORF">CARN7_1747</name>
</gene>
<proteinExistence type="predicted"/>
<protein>
    <submittedName>
        <fullName evidence="1">Uncharacterized protein</fullName>
    </submittedName>
</protein>
<sequence length="21" mass="2446">MPGLSILTRYHRQWDTFLPGG</sequence>
<comment type="caution">
    <text evidence="1">The sequence shown here is derived from an EMBL/GenBank/DDBJ whole genome shotgun (WGS) entry which is preliminary data.</text>
</comment>